<name>M8DMB0_9BACL</name>
<dbReference type="AlphaFoldDB" id="M8DMB0"/>
<evidence type="ECO:0000313" key="3">
    <source>
        <dbReference type="Proteomes" id="UP000012081"/>
    </source>
</evidence>
<reference evidence="2 3" key="1">
    <citation type="submission" date="2013-03" db="EMBL/GenBank/DDBJ databases">
        <title>Assembly of a new bacterial strain Brevibacillus borstelensis AK1.</title>
        <authorList>
            <person name="Rajan I."/>
            <person name="PoliReddy D."/>
            <person name="Sugumar T."/>
            <person name="Rathinam K."/>
            <person name="Alqarawi S."/>
            <person name="Khalil A.B."/>
            <person name="Sivakumar N."/>
        </authorList>
    </citation>
    <scope>NUCLEOTIDE SEQUENCE [LARGE SCALE GENOMIC DNA]</scope>
    <source>
        <strain evidence="2 3">AK1</strain>
    </source>
</reference>
<accession>M8DMB0</accession>
<keyword evidence="1" id="KW-0812">Transmembrane</keyword>
<keyword evidence="1" id="KW-0472">Membrane</keyword>
<feature type="transmembrane region" description="Helical" evidence="1">
    <location>
        <begin position="47"/>
        <end position="65"/>
    </location>
</feature>
<evidence type="ECO:0000256" key="1">
    <source>
        <dbReference type="SAM" id="Phobius"/>
    </source>
</evidence>
<dbReference type="Proteomes" id="UP000012081">
    <property type="component" value="Unassembled WGS sequence"/>
</dbReference>
<evidence type="ECO:0000313" key="2">
    <source>
        <dbReference type="EMBL" id="EMT54773.1"/>
    </source>
</evidence>
<gene>
    <name evidence="2" type="ORF">I532_04175</name>
</gene>
<organism evidence="2 3">
    <name type="scientific">Brevibacillus borstelensis AK1</name>
    <dbReference type="NCBI Taxonomy" id="1300222"/>
    <lineage>
        <taxon>Bacteria</taxon>
        <taxon>Bacillati</taxon>
        <taxon>Bacillota</taxon>
        <taxon>Bacilli</taxon>
        <taxon>Bacillales</taxon>
        <taxon>Paenibacillaceae</taxon>
        <taxon>Brevibacillus</taxon>
    </lineage>
</organism>
<feature type="transmembrane region" description="Helical" evidence="1">
    <location>
        <begin position="77"/>
        <end position="95"/>
    </location>
</feature>
<feature type="transmembrane region" description="Helical" evidence="1">
    <location>
        <begin position="6"/>
        <end position="35"/>
    </location>
</feature>
<protein>
    <submittedName>
        <fullName evidence="2">Uncharacterized protein</fullName>
    </submittedName>
</protein>
<comment type="caution">
    <text evidence="2">The sequence shown here is derived from an EMBL/GenBank/DDBJ whole genome shotgun (WGS) entry which is preliminary data.</text>
</comment>
<proteinExistence type="predicted"/>
<keyword evidence="1" id="KW-1133">Transmembrane helix</keyword>
<sequence>MPLFFGVSFIVLAAIGKVPSTNLLCLLIAALLLIAREFITRTKISDSLLFFVVFSVVVLPLFNFWKDVNLPDVQPTVLLTMFGVVLVLTGFKTHLHRQ</sequence>
<keyword evidence="3" id="KW-1185">Reference proteome</keyword>
<dbReference type="EMBL" id="APBN01000001">
    <property type="protein sequence ID" value="EMT54773.1"/>
    <property type="molecule type" value="Genomic_DNA"/>
</dbReference>